<reference evidence="1 2" key="1">
    <citation type="submission" date="2020-06" db="EMBL/GenBank/DDBJ databases">
        <authorList>
            <person name="Li R."/>
            <person name="Bekaert M."/>
        </authorList>
    </citation>
    <scope>NUCLEOTIDE SEQUENCE [LARGE SCALE GENOMIC DNA]</scope>
    <source>
        <strain evidence="2">wild</strain>
    </source>
</reference>
<accession>A0A6J8EYJ7</accession>
<dbReference type="EMBL" id="CACVKT020010252">
    <property type="protein sequence ID" value="CAC5425577.1"/>
    <property type="molecule type" value="Genomic_DNA"/>
</dbReference>
<evidence type="ECO:0000313" key="2">
    <source>
        <dbReference type="Proteomes" id="UP000507470"/>
    </source>
</evidence>
<proteinExistence type="predicted"/>
<gene>
    <name evidence="1" type="ORF">MCOR_57380</name>
</gene>
<evidence type="ECO:0000313" key="1">
    <source>
        <dbReference type="EMBL" id="CAC5425577.1"/>
    </source>
</evidence>
<dbReference type="Proteomes" id="UP000507470">
    <property type="component" value="Unassembled WGS sequence"/>
</dbReference>
<sequence length="211" mass="24447">MEVSTSKGNVSKDVNTVYNTWKRKYEHLFNVSDCEYNEDFLCIVQQQLENGITDHSGKEAEILNNNISNDDVKKAVYRAKLNKAGAFKNSSNLAIRGDMGWSTVKTKQNIEVLRLDFKITCLDENRLVKEIHESSKSKQRSWHSGVLEFIQKCDLSCLINAQNMTTRQKISIVKDKLNTMDAENWLSDLYNDRNCENGNKLRTFRQYKSYL</sequence>
<dbReference type="OrthoDB" id="6154566at2759"/>
<dbReference type="AlphaFoldDB" id="A0A6J8EYJ7"/>
<protein>
    <submittedName>
        <fullName evidence="1">Uncharacterized protein</fullName>
    </submittedName>
</protein>
<keyword evidence="2" id="KW-1185">Reference proteome</keyword>
<name>A0A6J8EYJ7_MYTCO</name>
<organism evidence="1 2">
    <name type="scientific">Mytilus coruscus</name>
    <name type="common">Sea mussel</name>
    <dbReference type="NCBI Taxonomy" id="42192"/>
    <lineage>
        <taxon>Eukaryota</taxon>
        <taxon>Metazoa</taxon>
        <taxon>Spiralia</taxon>
        <taxon>Lophotrochozoa</taxon>
        <taxon>Mollusca</taxon>
        <taxon>Bivalvia</taxon>
        <taxon>Autobranchia</taxon>
        <taxon>Pteriomorphia</taxon>
        <taxon>Mytilida</taxon>
        <taxon>Mytiloidea</taxon>
        <taxon>Mytilidae</taxon>
        <taxon>Mytilinae</taxon>
        <taxon>Mytilus</taxon>
    </lineage>
</organism>